<dbReference type="PROSITE" id="PS00080">
    <property type="entry name" value="MULTICOPPER_OXIDASE2"/>
    <property type="match status" value="1"/>
</dbReference>
<name>A0A026W6B2_OOCBI</name>
<dbReference type="AlphaFoldDB" id="A0A026W6B2"/>
<dbReference type="OrthoDB" id="2121828at2759"/>
<sequence>MSNISYQDPPGPLISQNDGYEFMCGDRYTPSTCTEPCSCAHVYNLRKNAIVDIMVYDKEPGPNLNHPFHLHGYSFCVLEAGQFVNASNKDDISSNDVLQVIQVYEQHLQNGDYKACAPKDTMIVPNTGFIIIRFIADNPGWWFFHCHFLWHTATGMNVVLHVGKPTDLPSIPLDFPECYNWTPPN</sequence>
<evidence type="ECO:0000256" key="2">
    <source>
        <dbReference type="ARBA" id="ARBA00023002"/>
    </source>
</evidence>
<accession>A0A026W6B2</accession>
<protein>
    <submittedName>
        <fullName evidence="4">Laccase-7</fullName>
    </submittedName>
</protein>
<keyword evidence="2" id="KW-0560">Oxidoreductase</keyword>
<dbReference type="PROSITE" id="PS00079">
    <property type="entry name" value="MULTICOPPER_OXIDASE1"/>
    <property type="match status" value="1"/>
</dbReference>
<gene>
    <name evidence="4" type="ORF">X777_10419</name>
</gene>
<proteinExistence type="predicted"/>
<dbReference type="InterPro" id="IPR033138">
    <property type="entry name" value="Cu_oxidase_CS"/>
</dbReference>
<dbReference type="EMBL" id="KK107414">
    <property type="protein sequence ID" value="EZA51146.1"/>
    <property type="molecule type" value="Genomic_DNA"/>
</dbReference>
<dbReference type="PANTHER" id="PTHR11709">
    <property type="entry name" value="MULTI-COPPER OXIDASE"/>
    <property type="match status" value="1"/>
</dbReference>
<dbReference type="CDD" id="cd13905">
    <property type="entry name" value="CuRO_3_tcLLC2_insect_like"/>
    <property type="match status" value="1"/>
</dbReference>
<evidence type="ECO:0000313" key="5">
    <source>
        <dbReference type="Proteomes" id="UP000053097"/>
    </source>
</evidence>
<dbReference type="Gene3D" id="2.60.40.420">
    <property type="entry name" value="Cupredoxins - blue copper proteins"/>
    <property type="match status" value="1"/>
</dbReference>
<dbReference type="PANTHER" id="PTHR11709:SF232">
    <property type="entry name" value="STRAW, ISOFORM G"/>
    <property type="match status" value="1"/>
</dbReference>
<evidence type="ECO:0000259" key="3">
    <source>
        <dbReference type="Pfam" id="PF07731"/>
    </source>
</evidence>
<evidence type="ECO:0000256" key="1">
    <source>
        <dbReference type="ARBA" id="ARBA00022723"/>
    </source>
</evidence>
<reference evidence="4 5" key="1">
    <citation type="journal article" date="2014" name="Curr. Biol.">
        <title>The genome of the clonal raider ant Cerapachys biroi.</title>
        <authorList>
            <person name="Oxley P.R."/>
            <person name="Ji L."/>
            <person name="Fetter-Pruneda I."/>
            <person name="McKenzie S.K."/>
            <person name="Li C."/>
            <person name="Hu H."/>
            <person name="Zhang G."/>
            <person name="Kronauer D.J."/>
        </authorList>
    </citation>
    <scope>NUCLEOTIDE SEQUENCE [LARGE SCALE GENOMIC DNA]</scope>
</reference>
<evidence type="ECO:0000313" key="4">
    <source>
        <dbReference type="EMBL" id="EZA51146.1"/>
    </source>
</evidence>
<keyword evidence="5" id="KW-1185">Reference proteome</keyword>
<dbReference type="InterPro" id="IPR002355">
    <property type="entry name" value="Cu_oxidase_Cu_BS"/>
</dbReference>
<dbReference type="Pfam" id="PF07731">
    <property type="entry name" value="Cu-oxidase_2"/>
    <property type="match status" value="1"/>
</dbReference>
<dbReference type="Proteomes" id="UP000053097">
    <property type="component" value="Unassembled WGS sequence"/>
</dbReference>
<dbReference type="InterPro" id="IPR011706">
    <property type="entry name" value="Cu-oxidase_C"/>
</dbReference>
<dbReference type="InterPro" id="IPR045087">
    <property type="entry name" value="Cu-oxidase_fam"/>
</dbReference>
<dbReference type="GO" id="GO:0005886">
    <property type="term" value="C:plasma membrane"/>
    <property type="evidence" value="ECO:0007669"/>
    <property type="project" value="TreeGrafter"/>
</dbReference>
<dbReference type="InterPro" id="IPR008972">
    <property type="entry name" value="Cupredoxin"/>
</dbReference>
<keyword evidence="1" id="KW-0479">Metal-binding</keyword>
<dbReference type="GO" id="GO:0016491">
    <property type="term" value="F:oxidoreductase activity"/>
    <property type="evidence" value="ECO:0007669"/>
    <property type="project" value="UniProtKB-KW"/>
</dbReference>
<organism evidence="4 5">
    <name type="scientific">Ooceraea biroi</name>
    <name type="common">Clonal raider ant</name>
    <name type="synonym">Cerapachys biroi</name>
    <dbReference type="NCBI Taxonomy" id="2015173"/>
    <lineage>
        <taxon>Eukaryota</taxon>
        <taxon>Metazoa</taxon>
        <taxon>Ecdysozoa</taxon>
        <taxon>Arthropoda</taxon>
        <taxon>Hexapoda</taxon>
        <taxon>Insecta</taxon>
        <taxon>Pterygota</taxon>
        <taxon>Neoptera</taxon>
        <taxon>Endopterygota</taxon>
        <taxon>Hymenoptera</taxon>
        <taxon>Apocrita</taxon>
        <taxon>Aculeata</taxon>
        <taxon>Formicoidea</taxon>
        <taxon>Formicidae</taxon>
        <taxon>Dorylinae</taxon>
        <taxon>Ooceraea</taxon>
    </lineage>
</organism>
<dbReference type="GO" id="GO:0006826">
    <property type="term" value="P:iron ion transport"/>
    <property type="evidence" value="ECO:0007669"/>
    <property type="project" value="TreeGrafter"/>
</dbReference>
<dbReference type="OMA" id="DAICERK"/>
<dbReference type="SUPFAM" id="SSF49503">
    <property type="entry name" value="Cupredoxins"/>
    <property type="match status" value="1"/>
</dbReference>
<dbReference type="GO" id="GO:0005507">
    <property type="term" value="F:copper ion binding"/>
    <property type="evidence" value="ECO:0007669"/>
    <property type="project" value="InterPro"/>
</dbReference>
<feature type="domain" description="Plastocyanin-like" evidence="3">
    <location>
        <begin position="32"/>
        <end position="163"/>
    </location>
</feature>